<gene>
    <name evidence="2" type="ORF">BCL32_7163</name>
</gene>
<proteinExistence type="predicted"/>
<evidence type="ECO:0000313" key="2">
    <source>
        <dbReference type="EMBL" id="TVZ66746.1"/>
    </source>
</evidence>
<evidence type="ECO:0000259" key="1">
    <source>
        <dbReference type="Pfam" id="PF10111"/>
    </source>
</evidence>
<dbReference type="GO" id="GO:0016740">
    <property type="term" value="F:transferase activity"/>
    <property type="evidence" value="ECO:0007669"/>
    <property type="project" value="UniProtKB-KW"/>
</dbReference>
<dbReference type="GO" id="GO:0015774">
    <property type="term" value="P:polysaccharide transport"/>
    <property type="evidence" value="ECO:0007669"/>
    <property type="project" value="InterPro"/>
</dbReference>
<dbReference type="Pfam" id="PF10111">
    <property type="entry name" value="Glyco_tranf_2_2"/>
    <property type="match status" value="1"/>
</dbReference>
<comment type="caution">
    <text evidence="2">The sequence shown here is derived from an EMBL/GenBank/DDBJ whole genome shotgun (WGS) entry which is preliminary data.</text>
</comment>
<protein>
    <submittedName>
        <fullName evidence="2">Putative glycosyltransferase involved in capsule biosynthesis</fullName>
    </submittedName>
</protein>
<name>A0A559SWL4_9HYPH</name>
<dbReference type="InterPro" id="IPR007833">
    <property type="entry name" value="Capsule_polysaccharide_synth"/>
</dbReference>
<dbReference type="Proteomes" id="UP000319824">
    <property type="component" value="Unassembled WGS sequence"/>
</dbReference>
<dbReference type="InterPro" id="IPR011990">
    <property type="entry name" value="TPR-like_helical_dom_sf"/>
</dbReference>
<keyword evidence="2" id="KW-0808">Transferase</keyword>
<dbReference type="InterPro" id="IPR029044">
    <property type="entry name" value="Nucleotide-diphossugar_trans"/>
</dbReference>
<dbReference type="Pfam" id="PF05159">
    <property type="entry name" value="Capsule_synth"/>
    <property type="match status" value="1"/>
</dbReference>
<accession>A0A559SWL4</accession>
<evidence type="ECO:0000313" key="3">
    <source>
        <dbReference type="Proteomes" id="UP000319824"/>
    </source>
</evidence>
<dbReference type="SUPFAM" id="SSF48452">
    <property type="entry name" value="TPR-like"/>
    <property type="match status" value="1"/>
</dbReference>
<sequence length="834" mass="94259">MLHRVAYTGTHMDTGTHDKLVDKVNSAAGARPVKVGPEPARVVFAPSFDDISTADITMTFCIRLHKGNPWLADRLDMMASYYAPCPSIVVIDFGSAPEYASIIKKICQNRGYKYLFIDDFHVFSLAKARNASFGLVETNFAFFCDPDFVGERDLFARLAQNASALNMRNVVDIVLNLPAFHLDEDDTLIFEGLADREQRSSFLRYLSFKLNYAEVSAADGRFVAPYSNVFLINRNMFNMVGGYDESFRGHGSEDFEFLLRLAIHTGHLPLPNEPQKDSHGPLKDAFFRARSYSGFRRMFELMSQPTEGLGLKVFHLHHPRGTDPTWYGNNDWRRDRFSAATGKFLFDHHRLLEIDHLPRNKKIACLCKNSDTWGYFTPLRLAGYETIPVFDDRPATVEATTQALINGEIDDIAIFNPYMKSHSSFRGIVMLARELNRNVVVIERGALPSTIYYDDDVCYNSDRFSPDEFVASTFTEAELVEARDYVRDLRLGSKSLEAMDAYDTTAARHSALSAINGRSICLVPLQLEDDMAVTMFIKGKQRYQEFVDSLPSVTEQNPDVIFVVKPHPLSKTDNLRSADNVIIAERTDNIHFLLDLADVTLCYNSGVGLLSILQGTPTVTLGNAFYNMEDIGHRASSAAEGVKAFKEGGVPKPSEQMCTRLAAWFTQRRYSEFIATDAIREFETRRSHGYKDITVTKFRWREHSYNLARLKQTAPFSWKSYAASRIAPSSDPADWNDEKSLKQAASKAFHSKRYDDAARLFAEAHKVGKDKAKLLRFAAEANYRAGDKKTAVAQQEEACSIIPKNKRARRRLMVMRTPVLRYVIGANIIDIPEP</sequence>
<dbReference type="EMBL" id="VISO01000003">
    <property type="protein sequence ID" value="TVZ66746.1"/>
    <property type="molecule type" value="Genomic_DNA"/>
</dbReference>
<feature type="domain" description="Glycosyltransferase 2-like prokaryotic type" evidence="1">
    <location>
        <begin position="57"/>
        <end position="338"/>
    </location>
</feature>
<dbReference type="AlphaFoldDB" id="A0A559SWL4"/>
<reference evidence="2 3" key="1">
    <citation type="submission" date="2019-06" db="EMBL/GenBank/DDBJ databases">
        <title>Pac Bio to generate improved reference genome sequences for organisms with transposon mutant libraries (support for FEBA project).</title>
        <authorList>
            <person name="Blow M."/>
        </authorList>
    </citation>
    <scope>NUCLEOTIDE SEQUENCE [LARGE SCALE GENOMIC DNA]</scope>
    <source>
        <strain evidence="2 3">USDA 1844</strain>
    </source>
</reference>
<dbReference type="GO" id="GO:0000271">
    <property type="term" value="P:polysaccharide biosynthetic process"/>
    <property type="evidence" value="ECO:0007669"/>
    <property type="project" value="InterPro"/>
</dbReference>
<dbReference type="InterPro" id="IPR019290">
    <property type="entry name" value="GlycosylTrfase-like_prok"/>
</dbReference>
<organism evidence="2 3">
    <name type="scientific">Rhizobium mongolense USDA 1844</name>
    <dbReference type="NCBI Taxonomy" id="1079460"/>
    <lineage>
        <taxon>Bacteria</taxon>
        <taxon>Pseudomonadati</taxon>
        <taxon>Pseudomonadota</taxon>
        <taxon>Alphaproteobacteria</taxon>
        <taxon>Hyphomicrobiales</taxon>
        <taxon>Rhizobiaceae</taxon>
        <taxon>Rhizobium/Agrobacterium group</taxon>
        <taxon>Rhizobium</taxon>
    </lineage>
</organism>
<dbReference type="Gene3D" id="3.90.550.10">
    <property type="entry name" value="Spore Coat Polysaccharide Biosynthesis Protein SpsA, Chain A"/>
    <property type="match status" value="1"/>
</dbReference>
<dbReference type="Gene3D" id="1.25.40.10">
    <property type="entry name" value="Tetratricopeptide repeat domain"/>
    <property type="match status" value="1"/>
</dbReference>
<dbReference type="SUPFAM" id="SSF53756">
    <property type="entry name" value="UDP-Glycosyltransferase/glycogen phosphorylase"/>
    <property type="match status" value="1"/>
</dbReference>
<dbReference type="SUPFAM" id="SSF53448">
    <property type="entry name" value="Nucleotide-diphospho-sugar transferases"/>
    <property type="match status" value="1"/>
</dbReference>